<name>A0ABR6GY71_9BURK</name>
<reference evidence="8 9" key="1">
    <citation type="submission" date="2020-08" db="EMBL/GenBank/DDBJ databases">
        <title>Genomic Encyclopedia of Type Strains, Phase III (KMG-III): the genomes of soil and plant-associated and newly described type strains.</title>
        <authorList>
            <person name="Whitman W."/>
        </authorList>
    </citation>
    <scope>NUCLEOTIDE SEQUENCE [LARGE SCALE GENOMIC DNA]</scope>
    <source>
        <strain evidence="8 9">CECT 7247</strain>
    </source>
</reference>
<evidence type="ECO:0000256" key="6">
    <source>
        <dbReference type="PROSITE-ProRule" id="PRU00169"/>
    </source>
</evidence>
<accession>A0ABR6GY71</accession>
<comment type="caution">
    <text evidence="8">The sequence shown here is derived from an EMBL/GenBank/DDBJ whole genome shotgun (WGS) entry which is preliminary data.</text>
</comment>
<evidence type="ECO:0000256" key="1">
    <source>
        <dbReference type="ARBA" id="ARBA00022553"/>
    </source>
</evidence>
<dbReference type="Pfam" id="PF00072">
    <property type="entry name" value="Response_reg"/>
    <property type="match status" value="1"/>
</dbReference>
<evidence type="ECO:0000313" key="9">
    <source>
        <dbReference type="Proteomes" id="UP000574369"/>
    </source>
</evidence>
<feature type="modified residue" description="4-aspartylphosphate" evidence="6">
    <location>
        <position position="70"/>
    </location>
</feature>
<evidence type="ECO:0000256" key="5">
    <source>
        <dbReference type="ARBA" id="ARBA00023163"/>
    </source>
</evidence>
<keyword evidence="4" id="KW-0238">DNA-binding</keyword>
<gene>
    <name evidence="8" type="ORF">FHS28_004484</name>
</gene>
<dbReference type="Proteomes" id="UP000574369">
    <property type="component" value="Unassembled WGS sequence"/>
</dbReference>
<dbReference type="PROSITE" id="PS50110">
    <property type="entry name" value="RESPONSE_REGULATORY"/>
    <property type="match status" value="1"/>
</dbReference>
<keyword evidence="1 6" id="KW-0597">Phosphoprotein</keyword>
<feature type="domain" description="Response regulatory" evidence="7">
    <location>
        <begin position="9"/>
        <end position="136"/>
    </location>
</feature>
<dbReference type="InterPro" id="IPR039420">
    <property type="entry name" value="WalR-like"/>
</dbReference>
<evidence type="ECO:0000256" key="2">
    <source>
        <dbReference type="ARBA" id="ARBA00023012"/>
    </source>
</evidence>
<organism evidence="8 9">
    <name type="scientific">Roseateles terrae</name>
    <dbReference type="NCBI Taxonomy" id="431060"/>
    <lineage>
        <taxon>Bacteria</taxon>
        <taxon>Pseudomonadati</taxon>
        <taxon>Pseudomonadota</taxon>
        <taxon>Betaproteobacteria</taxon>
        <taxon>Burkholderiales</taxon>
        <taxon>Sphaerotilaceae</taxon>
        <taxon>Roseateles</taxon>
    </lineage>
</organism>
<keyword evidence="5" id="KW-0804">Transcription</keyword>
<dbReference type="PANTHER" id="PTHR48111">
    <property type="entry name" value="REGULATOR OF RPOS"/>
    <property type="match status" value="1"/>
</dbReference>
<keyword evidence="3" id="KW-0805">Transcription regulation</keyword>
<dbReference type="Gene3D" id="3.40.50.2300">
    <property type="match status" value="1"/>
</dbReference>
<dbReference type="PANTHER" id="PTHR48111:SF1">
    <property type="entry name" value="TWO-COMPONENT RESPONSE REGULATOR ORR33"/>
    <property type="match status" value="1"/>
</dbReference>
<keyword evidence="9" id="KW-1185">Reference proteome</keyword>
<dbReference type="InterPro" id="IPR011006">
    <property type="entry name" value="CheY-like_superfamily"/>
</dbReference>
<evidence type="ECO:0000256" key="4">
    <source>
        <dbReference type="ARBA" id="ARBA00023125"/>
    </source>
</evidence>
<keyword evidence="2" id="KW-0902">Two-component regulatory system</keyword>
<sequence>MSQEKSSALVRLLIVQALSVQPLAEVLEESGYELIRAGDAASARRVLQDAAPASAAQPDAVHRPRLILMDMELPGLPWAEAVALLRELAGAGVPVITLSRRQDAQQGGALMEAGATDCLLKPVRLSDLLALIERRIHPIARPVAAEPLRPVASMTVRERDGHCSWQTPQARALMLQYFPAPWADHARLPPEVLAWLHREALRRRAGAVPAGLTVAPRAGHLRQRLSFYLMPADPEVIGPGHWLLVLHEGDEAALVARLAKALDLPQAEAELLFWTLGQPVPRRQVHELGLSEDAYERRMRALCDRLGVVDPAQAVARARHALVPQG</sequence>
<dbReference type="SUPFAM" id="SSF52172">
    <property type="entry name" value="CheY-like"/>
    <property type="match status" value="1"/>
</dbReference>
<evidence type="ECO:0000259" key="7">
    <source>
        <dbReference type="PROSITE" id="PS50110"/>
    </source>
</evidence>
<dbReference type="EMBL" id="JACHXO010000010">
    <property type="protein sequence ID" value="MBB3197059.1"/>
    <property type="molecule type" value="Genomic_DNA"/>
</dbReference>
<evidence type="ECO:0000256" key="3">
    <source>
        <dbReference type="ARBA" id="ARBA00023015"/>
    </source>
</evidence>
<protein>
    <submittedName>
        <fullName evidence="8">CheY-like chemotaxis protein</fullName>
    </submittedName>
</protein>
<dbReference type="InterPro" id="IPR001789">
    <property type="entry name" value="Sig_transdc_resp-reg_receiver"/>
</dbReference>
<dbReference type="CDD" id="cd00156">
    <property type="entry name" value="REC"/>
    <property type="match status" value="1"/>
</dbReference>
<dbReference type="SMART" id="SM00448">
    <property type="entry name" value="REC"/>
    <property type="match status" value="1"/>
</dbReference>
<evidence type="ECO:0000313" key="8">
    <source>
        <dbReference type="EMBL" id="MBB3197059.1"/>
    </source>
</evidence>
<proteinExistence type="predicted"/>